<organism evidence="1 2">
    <name type="scientific">Cephaloticoccus capnophilus</name>
    <dbReference type="NCBI Taxonomy" id="1548208"/>
    <lineage>
        <taxon>Bacteria</taxon>
        <taxon>Pseudomonadati</taxon>
        <taxon>Verrucomicrobiota</taxon>
        <taxon>Opitutia</taxon>
        <taxon>Opitutales</taxon>
        <taxon>Opitutaceae</taxon>
        <taxon>Cephaloticoccus</taxon>
    </lineage>
</organism>
<evidence type="ECO:0000313" key="2">
    <source>
        <dbReference type="Proteomes" id="UP000071392"/>
    </source>
</evidence>
<dbReference type="STRING" id="1548208.AXK12_07455"/>
<evidence type="ECO:0000313" key="1">
    <source>
        <dbReference type="EMBL" id="KXU34305.1"/>
    </source>
</evidence>
<sequence>MGVREKGAESNRAHSPPARVNFAARAQLTHGARTFFAQRQTNDWHRLRLLIFSRRRRFAAVAARSQLMLTQIFH</sequence>
<reference evidence="1 2" key="1">
    <citation type="submission" date="2016-02" db="EMBL/GenBank/DDBJ databases">
        <authorList>
            <person name="Wen L."/>
            <person name="He K."/>
            <person name="Yang H."/>
        </authorList>
    </citation>
    <scope>NUCLEOTIDE SEQUENCE [LARGE SCALE GENOMIC DNA]</scope>
    <source>
        <strain evidence="1 2">CV41</strain>
    </source>
</reference>
<dbReference type="Proteomes" id="UP000071392">
    <property type="component" value="Unassembled WGS sequence"/>
</dbReference>
<dbReference type="AlphaFoldDB" id="A0A139SIA3"/>
<protein>
    <submittedName>
        <fullName evidence="1">Uncharacterized protein</fullName>
    </submittedName>
</protein>
<name>A0A139SIA3_9BACT</name>
<dbReference type="EMBL" id="LSZP01000059">
    <property type="protein sequence ID" value="KXU34305.1"/>
    <property type="molecule type" value="Genomic_DNA"/>
</dbReference>
<proteinExistence type="predicted"/>
<keyword evidence="2" id="KW-1185">Reference proteome</keyword>
<comment type="caution">
    <text evidence="1">The sequence shown here is derived from an EMBL/GenBank/DDBJ whole genome shotgun (WGS) entry which is preliminary data.</text>
</comment>
<accession>A0A139SIA3</accession>
<gene>
    <name evidence="1" type="ORF">AXK12_07455</name>
</gene>